<gene>
    <name evidence="2" type="ORF">CCMP2556_LOCUS42616</name>
</gene>
<comment type="caution">
    <text evidence="2">The sequence shown here is derived from an EMBL/GenBank/DDBJ whole genome shotgun (WGS) entry which is preliminary data.</text>
</comment>
<accession>A0ABP0QKK6</accession>
<organism evidence="2 3">
    <name type="scientific">Durusdinium trenchii</name>
    <dbReference type="NCBI Taxonomy" id="1381693"/>
    <lineage>
        <taxon>Eukaryota</taxon>
        <taxon>Sar</taxon>
        <taxon>Alveolata</taxon>
        <taxon>Dinophyceae</taxon>
        <taxon>Suessiales</taxon>
        <taxon>Symbiodiniaceae</taxon>
        <taxon>Durusdinium</taxon>
    </lineage>
</organism>
<feature type="region of interest" description="Disordered" evidence="1">
    <location>
        <begin position="1"/>
        <end position="53"/>
    </location>
</feature>
<name>A0ABP0QKK6_9DINO</name>
<feature type="compositionally biased region" description="Basic and acidic residues" evidence="1">
    <location>
        <begin position="32"/>
        <end position="41"/>
    </location>
</feature>
<sequence length="864" mass="96249">MVSVPPTGGLSAEDDLDRTPLARQVQGLDSGRTVEDADRVPVDAPVRSGQEEEEEIFEIRDFTNASSFERLSHQISLASKHWAAASRAATTGASGASEEVLQMKDGFELGGFRYELLFQLVPIGETKKEDRLGLHAFPTRAHRLQRWFGVRHFLILSINNHNIDLDSARTLLSAAVLATAAVPLRPRLSCFVPVEGGRKRVLGEALHGRRTIYCTDLHSSVQPSLEHLAGLSDFFRRKVEAEVGDDKEPCTMMVGVRFTYSADHFDTWQVDGEEGEDAIESMKLHCLWPAFPLGAFVDDANFSELDPRSAPYWKLRLLRRSAGAAGGATAPRTARLEALLGFRREAKQIRSAEQSMHSQVPKTAMASLTAAIQESLESILLPTAGEMLSMTDLCMSLPVVPRRADLSATCDLGSAAGARRGGRLVQMAVLSAKMRCFKGAVMLWCSMLARMRRQWDALEAPSADSAMATTSRLDASARTELFDSSMCLAQQKMELLERSIRAKTSSAALSAPSARAAQGSFVSRNGRRNCVVPSLLCPALLTEDLRLQRQMAAAGLAEQSAERAELSLGKEMQADVAAFKAENMEADLEDFLQWREEIEGLSNGGFPRAWLEKLWEQTDPKLASEQQKRLFDPFRDAEMALHYLESIEGPQLLLQLFRVLLRNTLEELSDEMAEAGNPTYLRVLRDRVVSTSLQAFRWKSKEDQEEVDVQATLEELTEFPEEEDLQSILAAMEVLESSTRLAFSIRAKLGDHADGLLEDLLSEGEADVTQPDQRMAIENLFEQSRWLESQLDGPRSRAQLARARVQRPGQERLLGIFESLPLAKEFVLQLQPCETSNTHRMRRMYAEVRENHMRLALVRELSFS</sequence>
<evidence type="ECO:0000313" key="3">
    <source>
        <dbReference type="Proteomes" id="UP001642484"/>
    </source>
</evidence>
<evidence type="ECO:0000256" key="1">
    <source>
        <dbReference type="SAM" id="MobiDB-lite"/>
    </source>
</evidence>
<keyword evidence="3" id="KW-1185">Reference proteome</keyword>
<dbReference type="EMBL" id="CAXAMN010024639">
    <property type="protein sequence ID" value="CAK9088355.1"/>
    <property type="molecule type" value="Genomic_DNA"/>
</dbReference>
<evidence type="ECO:0000313" key="2">
    <source>
        <dbReference type="EMBL" id="CAK9088355.1"/>
    </source>
</evidence>
<evidence type="ECO:0008006" key="4">
    <source>
        <dbReference type="Google" id="ProtNLM"/>
    </source>
</evidence>
<dbReference type="PANTHER" id="PTHR21422:SF9">
    <property type="entry name" value="RAB3 GTPASE-ACTIVATING PROTEIN CATALYTIC SUBUNIT"/>
    <property type="match status" value="1"/>
</dbReference>
<dbReference type="InterPro" id="IPR045700">
    <property type="entry name" value="Rab3GAP1"/>
</dbReference>
<reference evidence="2 3" key="1">
    <citation type="submission" date="2024-02" db="EMBL/GenBank/DDBJ databases">
        <authorList>
            <person name="Chen Y."/>
            <person name="Shah S."/>
            <person name="Dougan E. K."/>
            <person name="Thang M."/>
            <person name="Chan C."/>
        </authorList>
    </citation>
    <scope>NUCLEOTIDE SEQUENCE [LARGE SCALE GENOMIC DNA]</scope>
</reference>
<protein>
    <recommendedName>
        <fullName evidence="4">Rab3 GTPase-activating protein catalytic subunit</fullName>
    </recommendedName>
</protein>
<dbReference type="PANTHER" id="PTHR21422">
    <property type="entry name" value="RAB3 GTPASE-ACTIVATING PROTEIN CATALYTIC SUBUNIT"/>
    <property type="match status" value="1"/>
</dbReference>
<dbReference type="Proteomes" id="UP001642484">
    <property type="component" value="Unassembled WGS sequence"/>
</dbReference>
<proteinExistence type="predicted"/>